<dbReference type="InterPro" id="IPR011010">
    <property type="entry name" value="DNA_brk_join_enz"/>
</dbReference>
<dbReference type="PANTHER" id="PTHR30349">
    <property type="entry name" value="PHAGE INTEGRASE-RELATED"/>
    <property type="match status" value="1"/>
</dbReference>
<dbReference type="GO" id="GO:0003677">
    <property type="term" value="F:DNA binding"/>
    <property type="evidence" value="ECO:0007669"/>
    <property type="project" value="InterPro"/>
</dbReference>
<name>A0A1C3EA84_9GAMM</name>
<dbReference type="InterPro" id="IPR050090">
    <property type="entry name" value="Tyrosine_recombinase_XerCD"/>
</dbReference>
<dbReference type="STRING" id="1080227.A8L45_20985"/>
<dbReference type="EMBL" id="LYBM01000058">
    <property type="protein sequence ID" value="ODA30120.1"/>
    <property type="molecule type" value="Genomic_DNA"/>
</dbReference>
<dbReference type="Pfam" id="PF00589">
    <property type="entry name" value="Phage_integrase"/>
    <property type="match status" value="1"/>
</dbReference>
<dbReference type="InterPro" id="IPR002104">
    <property type="entry name" value="Integrase_catalytic"/>
</dbReference>
<evidence type="ECO:0000256" key="1">
    <source>
        <dbReference type="ARBA" id="ARBA00022908"/>
    </source>
</evidence>
<comment type="caution">
    <text evidence="4">The sequence shown here is derived from an EMBL/GenBank/DDBJ whole genome shotgun (WGS) entry which is preliminary data.</text>
</comment>
<organism evidence="4 5">
    <name type="scientific">Veronia pacifica</name>
    <dbReference type="NCBI Taxonomy" id="1080227"/>
    <lineage>
        <taxon>Bacteria</taxon>
        <taxon>Pseudomonadati</taxon>
        <taxon>Pseudomonadota</taxon>
        <taxon>Gammaproteobacteria</taxon>
        <taxon>Vibrionales</taxon>
        <taxon>Vibrionaceae</taxon>
        <taxon>Veronia</taxon>
    </lineage>
</organism>
<evidence type="ECO:0000313" key="4">
    <source>
        <dbReference type="EMBL" id="ODA30120.1"/>
    </source>
</evidence>
<gene>
    <name evidence="4" type="ORF">A8L45_20985</name>
</gene>
<dbReference type="CDD" id="cd00796">
    <property type="entry name" value="INT_Rci_Hp1_C"/>
    <property type="match status" value="1"/>
</dbReference>
<dbReference type="InterPro" id="IPR013762">
    <property type="entry name" value="Integrase-like_cat_sf"/>
</dbReference>
<dbReference type="AlphaFoldDB" id="A0A1C3EA84"/>
<dbReference type="PROSITE" id="PS51898">
    <property type="entry name" value="TYR_RECOMBINASE"/>
    <property type="match status" value="1"/>
</dbReference>
<dbReference type="PANTHER" id="PTHR30349:SF94">
    <property type="entry name" value="INTEGRASE_RECOMBINASE HI_1414-RELATED"/>
    <property type="match status" value="1"/>
</dbReference>
<dbReference type="Proteomes" id="UP000094936">
    <property type="component" value="Unassembled WGS sequence"/>
</dbReference>
<dbReference type="GO" id="GO:0006310">
    <property type="term" value="P:DNA recombination"/>
    <property type="evidence" value="ECO:0007669"/>
    <property type="project" value="UniProtKB-KW"/>
</dbReference>
<dbReference type="SUPFAM" id="SSF56349">
    <property type="entry name" value="DNA breaking-rejoining enzymes"/>
    <property type="match status" value="1"/>
</dbReference>
<dbReference type="Gene3D" id="1.10.443.10">
    <property type="entry name" value="Intergrase catalytic core"/>
    <property type="match status" value="1"/>
</dbReference>
<dbReference type="GO" id="GO:0015074">
    <property type="term" value="P:DNA integration"/>
    <property type="evidence" value="ECO:0007669"/>
    <property type="project" value="UniProtKB-KW"/>
</dbReference>
<protein>
    <recommendedName>
        <fullName evidence="3">Tyr recombinase domain-containing protein</fullName>
    </recommendedName>
</protein>
<accession>A0A1C3EA84</accession>
<evidence type="ECO:0000256" key="2">
    <source>
        <dbReference type="ARBA" id="ARBA00023172"/>
    </source>
</evidence>
<keyword evidence="1" id="KW-0229">DNA integration</keyword>
<proteinExistence type="predicted"/>
<keyword evidence="2" id="KW-0233">DNA recombination</keyword>
<evidence type="ECO:0000259" key="3">
    <source>
        <dbReference type="PROSITE" id="PS51898"/>
    </source>
</evidence>
<keyword evidence="5" id="KW-1185">Reference proteome</keyword>
<evidence type="ECO:0000313" key="5">
    <source>
        <dbReference type="Proteomes" id="UP000094936"/>
    </source>
</evidence>
<reference evidence="4 5" key="1">
    <citation type="submission" date="2016-05" db="EMBL/GenBank/DDBJ databases">
        <title>Genomic Taxonomy of the Vibrionaceae.</title>
        <authorList>
            <person name="Gomez-Gil B."/>
            <person name="Enciso-Ibarra J."/>
        </authorList>
    </citation>
    <scope>NUCLEOTIDE SEQUENCE [LARGE SCALE GENOMIC DNA]</scope>
    <source>
        <strain evidence="4 5">CAIM 1920</strain>
    </source>
</reference>
<sequence length="156" mass="18107">MGYEGRSKVVTQRQYIAAEFLLALETAMRQGEIWGMKWDHIHLERCYVTLPRTKNGFKRDVTLSSEAIKLLKLLRPERMGRVFLYNQQSSGVIFRRSLKLAGIGELNFHDTRYEALTRLAKKLNMLDLVRMVGHNDPRSLMIYYNATASEIAELLN</sequence>
<feature type="domain" description="Tyr recombinase" evidence="3">
    <location>
        <begin position="1"/>
        <end position="156"/>
    </location>
</feature>